<evidence type="ECO:0000313" key="2">
    <source>
        <dbReference type="Proteomes" id="UP000032068"/>
    </source>
</evidence>
<reference evidence="1 2" key="1">
    <citation type="submission" date="2014-12" db="EMBL/GenBank/DDBJ databases">
        <title>16Stimator: statistical estimation of ribosomal gene copy numbers from draft genome assemblies.</title>
        <authorList>
            <person name="Perisin M.A."/>
            <person name="Vetter M."/>
            <person name="Gilbert J.A."/>
            <person name="Bergelson J."/>
        </authorList>
    </citation>
    <scope>NUCLEOTIDE SEQUENCE [LARGE SCALE GENOMIC DNA]</scope>
    <source>
        <strain evidence="1 2">MEJ086</strain>
    </source>
</reference>
<sequence length="69" mass="7359">MIITVRPSTGAYLARAKGQNVTASSAESAQRAAERVAEKLGLNPELLILEDCDQGVATYSVHDPSEEND</sequence>
<organism evidence="1 2">
    <name type="scientific">Pseudomonas fulva</name>
    <dbReference type="NCBI Taxonomy" id="47880"/>
    <lineage>
        <taxon>Bacteria</taxon>
        <taxon>Pseudomonadati</taxon>
        <taxon>Pseudomonadota</taxon>
        <taxon>Gammaproteobacteria</taxon>
        <taxon>Pseudomonadales</taxon>
        <taxon>Pseudomonadaceae</taxon>
        <taxon>Pseudomonas</taxon>
    </lineage>
</organism>
<proteinExistence type="predicted"/>
<protein>
    <recommendedName>
        <fullName evidence="3">DUF2188 domain-containing protein</fullName>
    </recommendedName>
</protein>
<comment type="caution">
    <text evidence="1">The sequence shown here is derived from an EMBL/GenBank/DDBJ whole genome shotgun (WGS) entry which is preliminary data.</text>
</comment>
<dbReference type="RefSeq" id="WP_042555496.1">
    <property type="nucleotide sequence ID" value="NZ_JXQW01000061.1"/>
</dbReference>
<name>A0A0D0JNX1_9PSED</name>
<evidence type="ECO:0008006" key="3">
    <source>
        <dbReference type="Google" id="ProtNLM"/>
    </source>
</evidence>
<evidence type="ECO:0000313" key="1">
    <source>
        <dbReference type="EMBL" id="KIP97023.1"/>
    </source>
</evidence>
<dbReference type="AlphaFoldDB" id="A0A0D0JNX1"/>
<dbReference type="Proteomes" id="UP000032068">
    <property type="component" value="Unassembled WGS sequence"/>
</dbReference>
<gene>
    <name evidence="1" type="ORF">RU08_19400</name>
</gene>
<accession>A0A0D0JNX1</accession>
<dbReference type="OrthoDB" id="9958766at2"/>
<dbReference type="EMBL" id="JXQW01000061">
    <property type="protein sequence ID" value="KIP97023.1"/>
    <property type="molecule type" value="Genomic_DNA"/>
</dbReference>